<accession>A0ABS8UMD4</accession>
<feature type="non-terminal residue" evidence="1">
    <location>
        <position position="51"/>
    </location>
</feature>
<proteinExistence type="predicted"/>
<evidence type="ECO:0000313" key="1">
    <source>
        <dbReference type="EMBL" id="MCD9559031.1"/>
    </source>
</evidence>
<protein>
    <submittedName>
        <fullName evidence="1">Uncharacterized protein</fullName>
    </submittedName>
</protein>
<evidence type="ECO:0000313" key="2">
    <source>
        <dbReference type="Proteomes" id="UP000823775"/>
    </source>
</evidence>
<dbReference type="Proteomes" id="UP000823775">
    <property type="component" value="Unassembled WGS sequence"/>
</dbReference>
<keyword evidence="2" id="KW-1185">Reference proteome</keyword>
<reference evidence="1 2" key="1">
    <citation type="journal article" date="2021" name="BMC Genomics">
        <title>Datura genome reveals duplications of psychoactive alkaloid biosynthetic genes and high mutation rate following tissue culture.</title>
        <authorList>
            <person name="Rajewski A."/>
            <person name="Carter-House D."/>
            <person name="Stajich J."/>
            <person name="Litt A."/>
        </authorList>
    </citation>
    <scope>NUCLEOTIDE SEQUENCE [LARGE SCALE GENOMIC DNA]</scope>
    <source>
        <strain evidence="1">AR-01</strain>
    </source>
</reference>
<comment type="caution">
    <text evidence="1">The sequence shown here is derived from an EMBL/GenBank/DDBJ whole genome shotgun (WGS) entry which is preliminary data.</text>
</comment>
<dbReference type="EMBL" id="JACEIK010002089">
    <property type="protein sequence ID" value="MCD9559031.1"/>
    <property type="molecule type" value="Genomic_DNA"/>
</dbReference>
<gene>
    <name evidence="1" type="ORF">HAX54_016747</name>
</gene>
<name>A0ABS8UMD4_DATST</name>
<sequence>MEGGGRSVSRKDNRRDGDVWMMVVEGGGTAYLLLVCRRRNERGDCSLAEMA</sequence>
<organism evidence="1 2">
    <name type="scientific">Datura stramonium</name>
    <name type="common">Jimsonweed</name>
    <name type="synonym">Common thornapple</name>
    <dbReference type="NCBI Taxonomy" id="4076"/>
    <lineage>
        <taxon>Eukaryota</taxon>
        <taxon>Viridiplantae</taxon>
        <taxon>Streptophyta</taxon>
        <taxon>Embryophyta</taxon>
        <taxon>Tracheophyta</taxon>
        <taxon>Spermatophyta</taxon>
        <taxon>Magnoliopsida</taxon>
        <taxon>eudicotyledons</taxon>
        <taxon>Gunneridae</taxon>
        <taxon>Pentapetalae</taxon>
        <taxon>asterids</taxon>
        <taxon>lamiids</taxon>
        <taxon>Solanales</taxon>
        <taxon>Solanaceae</taxon>
        <taxon>Solanoideae</taxon>
        <taxon>Datureae</taxon>
        <taxon>Datura</taxon>
    </lineage>
</organism>